<proteinExistence type="predicted"/>
<evidence type="ECO:0008006" key="3">
    <source>
        <dbReference type="Google" id="ProtNLM"/>
    </source>
</evidence>
<dbReference type="RefSeq" id="WP_075609091.1">
    <property type="nucleotide sequence ID" value="NZ_CP052766.1"/>
</dbReference>
<dbReference type="KEGG" id="apel:CA267_001610"/>
<evidence type="ECO:0000313" key="1">
    <source>
        <dbReference type="EMBL" id="QJR79581.1"/>
    </source>
</evidence>
<reference evidence="1 2" key="2">
    <citation type="submission" date="2020-04" db="EMBL/GenBank/DDBJ databases">
        <title>Complete genome sequence of Alteromonas pelagimontana 5.12T.</title>
        <authorList>
            <person name="Sinha R.K."/>
            <person name="Krishnan K.P."/>
            <person name="Kurian J.P."/>
        </authorList>
    </citation>
    <scope>NUCLEOTIDE SEQUENCE [LARGE SCALE GENOMIC DNA]</scope>
    <source>
        <strain evidence="1 2">5.12</strain>
    </source>
</reference>
<dbReference type="EMBL" id="CP052766">
    <property type="protein sequence ID" value="QJR79581.1"/>
    <property type="molecule type" value="Genomic_DNA"/>
</dbReference>
<keyword evidence="2" id="KW-1185">Reference proteome</keyword>
<organism evidence="1 2">
    <name type="scientific">Alteromonas pelagimontana</name>
    <dbReference type="NCBI Taxonomy" id="1858656"/>
    <lineage>
        <taxon>Bacteria</taxon>
        <taxon>Pseudomonadati</taxon>
        <taxon>Pseudomonadota</taxon>
        <taxon>Gammaproteobacteria</taxon>
        <taxon>Alteromonadales</taxon>
        <taxon>Alteromonadaceae</taxon>
        <taxon>Alteromonas/Salinimonas group</taxon>
        <taxon>Alteromonas</taxon>
    </lineage>
</organism>
<dbReference type="Proteomes" id="UP000219285">
    <property type="component" value="Chromosome"/>
</dbReference>
<dbReference type="OrthoDB" id="529575at2"/>
<accession>A0A6M4M8N9</accession>
<evidence type="ECO:0000313" key="2">
    <source>
        <dbReference type="Proteomes" id="UP000219285"/>
    </source>
</evidence>
<dbReference type="AlphaFoldDB" id="A0A6M4M8N9"/>
<sequence>MKRVFWVNVNSSYKEVVDGSFLWAPKLGVRKDGITFKRPGWEQLKKVSPGDIVFMHRKQHIVGVATATSAMYDSEIPGTRKPTNPNYLGNKIDINIRLLQTPVSTEEFKDDFILNYNKQCTPLLFNKENNVTQSYLYEMPIAAAFYLSNALGSQFPASILSALKNDD</sequence>
<protein>
    <recommendedName>
        <fullName evidence="3">EVE domain-containing protein</fullName>
    </recommendedName>
</protein>
<reference evidence="2" key="1">
    <citation type="submission" date="2014-12" db="EMBL/GenBank/DDBJ databases">
        <title>Complete genome sequence of a multi-drug resistant Klebsiella pneumoniae.</title>
        <authorList>
            <person name="Hua X."/>
            <person name="Chen Q."/>
            <person name="Li X."/>
            <person name="Feng Y."/>
            <person name="Ruan Z."/>
            <person name="Yu Y."/>
        </authorList>
    </citation>
    <scope>NUCLEOTIDE SEQUENCE [LARGE SCALE GENOMIC DNA]</scope>
    <source>
        <strain evidence="2">5.12</strain>
    </source>
</reference>
<gene>
    <name evidence="1" type="ORF">CA267_001610</name>
</gene>
<name>A0A6M4M8N9_9ALTE</name>